<dbReference type="InterPro" id="IPR002110">
    <property type="entry name" value="Ankyrin_rpt"/>
</dbReference>
<dbReference type="PANTHER" id="PTHR10464:SF4">
    <property type="entry name" value="UREA TRANSPORTER"/>
    <property type="match status" value="1"/>
</dbReference>
<feature type="transmembrane region" description="Helical" evidence="9">
    <location>
        <begin position="202"/>
        <end position="222"/>
    </location>
</feature>
<evidence type="ECO:0000256" key="9">
    <source>
        <dbReference type="SAM" id="Phobius"/>
    </source>
</evidence>
<feature type="transmembrane region" description="Helical" evidence="9">
    <location>
        <begin position="461"/>
        <end position="483"/>
    </location>
</feature>
<evidence type="ECO:0000256" key="6">
    <source>
        <dbReference type="ARBA" id="ARBA00023136"/>
    </source>
</evidence>
<evidence type="ECO:0000256" key="8">
    <source>
        <dbReference type="PROSITE-ProRule" id="PRU00023"/>
    </source>
</evidence>
<accession>A0A815CR32</accession>
<evidence type="ECO:0000313" key="12">
    <source>
        <dbReference type="Proteomes" id="UP000663891"/>
    </source>
</evidence>
<feature type="transmembrane region" description="Helical" evidence="9">
    <location>
        <begin position="360"/>
        <end position="386"/>
    </location>
</feature>
<evidence type="ECO:0000256" key="1">
    <source>
        <dbReference type="ARBA" id="ARBA00004651"/>
    </source>
</evidence>
<sequence length="1032" mass="117466">MIPSSNNNNKILKKSALASGVRPSTNMAVRFQIDDPIEVDKDLKQKGLTRKKAAESFVVHEIRPWSLILNTYPLKDIFNNINQDKSQDKSTNEQLEQIIVHDSSSINNKDRSSRSRSSNLIDKNKTNDYHHQKITSRTFLGTMCEINYIFMHKHFLRRFPYLKYFILFIDSCLRGIGQVMFANNPLSGLIILIGLMLSQLELSLYGLLGIIISTLTAHFMGVDYDSVRTGLYGYNGCLTVLAMRYFSPEYNFIQILGPIILMSICSTIFFVALCKLFLLRFDLSPFTFSFQLCSFIWLLTVLKLSNFSLNKTVLANDFISPIIQITTNQSNETTTIWISLIENFNGVFRSISFIYFETNAITGLIILFGICICSPRLAILALFGAITSQLSAIYLFKLPIKEIHMGLWSYNSVLTCQALGGMFFISYGYHIWIYTLFGSIMTVMVEIALVNLLNPIGLPPLFFPSIIICWLFCLIGGSSRYLIAVRLRSLSTPEDHLRRFRLSNLVKMHFEFVNDLSTILEKVGGNENIPIEDLVTIENEFVPILLCSYTHENDIYNLNSLLNEGADVNSTDYDLRSSLHIAACDGNMKLCRLLIENFKADVNLLDDFGGTPLYDAFCHGNFHLIPYLYAKGARMPICRIRELTFFLCAFSFEGNLEVVQYLIACGINPNSTDFNGRTPLHLSVCGNQYSIVKYLVEESNASLSIIDYYGKTAIDESLQLDDPTISIYLQNAKINPLKQKVRIINILVENLPNDDDDDNYYYNDDDIDIVVDQNNPQQQQQQQQQQTPSNENQRLINNKPLVSVQESLLPSLFCTAAAEGNIRQMTNILKQFSNFRADSVDYDFRSAAHVAAAEGQLASIQFLCKNSQTKKQNLHWINREDRWGFTPIEEAYRYGHYELANFLRENQSKDSTFISIENNQDTSLTTNDFVISIKKWRKILRFATLASNNQAELIKGLLMSGVFLSSEVYADYDGRTPMHWAAINGHLDVVKVLQQCTDDGKTHEDRWGNSALDEAKRKKFNDIVNVLLDDIV</sequence>
<dbReference type="EMBL" id="CAJNON010000496">
    <property type="protein sequence ID" value="CAF1290671.1"/>
    <property type="molecule type" value="Genomic_DNA"/>
</dbReference>
<feature type="transmembrane region" description="Helical" evidence="9">
    <location>
        <begin position="252"/>
        <end position="274"/>
    </location>
</feature>
<dbReference type="EMBL" id="CAJOAY010002255">
    <property type="protein sequence ID" value="CAF3936001.1"/>
    <property type="molecule type" value="Genomic_DNA"/>
</dbReference>
<dbReference type="GO" id="GO:0005886">
    <property type="term" value="C:plasma membrane"/>
    <property type="evidence" value="ECO:0007669"/>
    <property type="project" value="UniProtKB-SubCell"/>
</dbReference>
<dbReference type="InterPro" id="IPR004937">
    <property type="entry name" value="Urea_transporter"/>
</dbReference>
<keyword evidence="6 9" id="KW-0472">Membrane</keyword>
<evidence type="ECO:0000313" key="10">
    <source>
        <dbReference type="EMBL" id="CAF1290671.1"/>
    </source>
</evidence>
<keyword evidence="4 9" id="KW-0812">Transmembrane</keyword>
<dbReference type="SMART" id="SM00248">
    <property type="entry name" value="ANK"/>
    <property type="match status" value="9"/>
</dbReference>
<comment type="similarity">
    <text evidence="2">Belongs to the urea transporter family.</text>
</comment>
<comment type="catalytic activity">
    <reaction evidence="7">
        <text>urea(in) = urea(out)</text>
        <dbReference type="Rhea" id="RHEA:32799"/>
        <dbReference type="ChEBI" id="CHEBI:16199"/>
    </reaction>
</comment>
<evidence type="ECO:0000256" key="3">
    <source>
        <dbReference type="ARBA" id="ARBA00022475"/>
    </source>
</evidence>
<dbReference type="SUPFAM" id="SSF48403">
    <property type="entry name" value="Ankyrin repeat"/>
    <property type="match status" value="2"/>
</dbReference>
<keyword evidence="8" id="KW-0040">ANK repeat</keyword>
<dbReference type="Gene3D" id="1.25.40.20">
    <property type="entry name" value="Ankyrin repeat-containing domain"/>
    <property type="match status" value="4"/>
</dbReference>
<name>A0A815CR32_9BILA</name>
<dbReference type="PANTHER" id="PTHR10464">
    <property type="entry name" value="UREA TRANSPORTER"/>
    <property type="match status" value="1"/>
</dbReference>
<dbReference type="PROSITE" id="PS50297">
    <property type="entry name" value="ANK_REP_REGION"/>
    <property type="match status" value="2"/>
</dbReference>
<evidence type="ECO:0000313" key="11">
    <source>
        <dbReference type="EMBL" id="CAF3936001.1"/>
    </source>
</evidence>
<feature type="transmembrane region" description="Helical" evidence="9">
    <location>
        <begin position="286"/>
        <end position="304"/>
    </location>
</feature>
<feature type="repeat" description="ANK" evidence="8">
    <location>
        <begin position="973"/>
        <end position="993"/>
    </location>
</feature>
<dbReference type="InterPro" id="IPR036770">
    <property type="entry name" value="Ankyrin_rpt-contain_sf"/>
</dbReference>
<feature type="transmembrane region" description="Helical" evidence="9">
    <location>
        <begin position="407"/>
        <end position="425"/>
    </location>
</feature>
<feature type="transmembrane region" description="Helical" evidence="9">
    <location>
        <begin position="161"/>
        <end position="182"/>
    </location>
</feature>
<protein>
    <submittedName>
        <fullName evidence="10">Uncharacterized protein</fullName>
    </submittedName>
</protein>
<dbReference type="Pfam" id="PF12796">
    <property type="entry name" value="Ank_2"/>
    <property type="match status" value="3"/>
</dbReference>
<feature type="repeat" description="ANK" evidence="8">
    <location>
        <begin position="675"/>
        <end position="697"/>
    </location>
</feature>
<evidence type="ECO:0000256" key="2">
    <source>
        <dbReference type="ARBA" id="ARBA00005914"/>
    </source>
</evidence>
<feature type="transmembrane region" description="Helical" evidence="9">
    <location>
        <begin position="431"/>
        <end position="454"/>
    </location>
</feature>
<dbReference type="Gene3D" id="1.10.3430.10">
    <property type="entry name" value="Ammonium transporter AmtB like domains"/>
    <property type="match status" value="1"/>
</dbReference>
<dbReference type="Proteomes" id="UP000663891">
    <property type="component" value="Unassembled WGS sequence"/>
</dbReference>
<comment type="caution">
    <text evidence="10">The sequence shown here is derived from an EMBL/GenBank/DDBJ whole genome shotgun (WGS) entry which is preliminary data.</text>
</comment>
<keyword evidence="3" id="KW-1003">Cell membrane</keyword>
<dbReference type="Pfam" id="PF03253">
    <property type="entry name" value="UT"/>
    <property type="match status" value="1"/>
</dbReference>
<comment type="subcellular location">
    <subcellularLocation>
        <location evidence="1">Cell membrane</location>
        <topology evidence="1">Multi-pass membrane protein</topology>
    </subcellularLocation>
</comment>
<dbReference type="InterPro" id="IPR029020">
    <property type="entry name" value="Ammonium/urea_transptr"/>
</dbReference>
<dbReference type="OrthoDB" id="426293at2759"/>
<dbReference type="GO" id="GO:0015204">
    <property type="term" value="F:urea transmembrane transporter activity"/>
    <property type="evidence" value="ECO:0007669"/>
    <property type="project" value="InterPro"/>
</dbReference>
<dbReference type="AlphaFoldDB" id="A0A815CR32"/>
<evidence type="ECO:0000256" key="5">
    <source>
        <dbReference type="ARBA" id="ARBA00022989"/>
    </source>
</evidence>
<evidence type="ECO:0000256" key="4">
    <source>
        <dbReference type="ARBA" id="ARBA00022692"/>
    </source>
</evidence>
<dbReference type="PROSITE" id="PS50088">
    <property type="entry name" value="ANK_REPEAT"/>
    <property type="match status" value="2"/>
</dbReference>
<evidence type="ECO:0000256" key="7">
    <source>
        <dbReference type="ARBA" id="ARBA00033993"/>
    </source>
</evidence>
<keyword evidence="5 9" id="KW-1133">Transmembrane helix</keyword>
<proteinExistence type="inferred from homology"/>
<organism evidence="10 12">
    <name type="scientific">Adineta steineri</name>
    <dbReference type="NCBI Taxonomy" id="433720"/>
    <lineage>
        <taxon>Eukaryota</taxon>
        <taxon>Metazoa</taxon>
        <taxon>Spiralia</taxon>
        <taxon>Gnathifera</taxon>
        <taxon>Rotifera</taxon>
        <taxon>Eurotatoria</taxon>
        <taxon>Bdelloidea</taxon>
        <taxon>Adinetida</taxon>
        <taxon>Adinetidae</taxon>
        <taxon>Adineta</taxon>
    </lineage>
</organism>
<dbReference type="Proteomes" id="UP000663881">
    <property type="component" value="Unassembled WGS sequence"/>
</dbReference>
<gene>
    <name evidence="11" type="ORF">OKA104_LOCUS26101</name>
    <name evidence="10" type="ORF">VCS650_LOCUS30489</name>
</gene>
<reference evidence="10" key="1">
    <citation type="submission" date="2021-02" db="EMBL/GenBank/DDBJ databases">
        <authorList>
            <person name="Nowell W R."/>
        </authorList>
    </citation>
    <scope>NUCLEOTIDE SEQUENCE</scope>
</reference>